<dbReference type="Proteomes" id="UP001164776">
    <property type="component" value="Unassembled WGS sequence"/>
</dbReference>
<accession>A0A9W7X8M7</accession>
<organism evidence="1 2">
    <name type="scientific">Paspalum vaginatum</name>
    <name type="common">seashore paspalum</name>
    <dbReference type="NCBI Taxonomy" id="158149"/>
    <lineage>
        <taxon>Eukaryota</taxon>
        <taxon>Viridiplantae</taxon>
        <taxon>Streptophyta</taxon>
        <taxon>Embryophyta</taxon>
        <taxon>Tracheophyta</taxon>
        <taxon>Spermatophyta</taxon>
        <taxon>Magnoliopsida</taxon>
        <taxon>Liliopsida</taxon>
        <taxon>Poales</taxon>
        <taxon>Poaceae</taxon>
        <taxon>PACMAD clade</taxon>
        <taxon>Panicoideae</taxon>
        <taxon>Andropogonodae</taxon>
        <taxon>Paspaleae</taxon>
        <taxon>Paspalinae</taxon>
        <taxon>Paspalum</taxon>
    </lineage>
</organism>
<evidence type="ECO:0000313" key="1">
    <source>
        <dbReference type="EMBL" id="KAJ1254436.1"/>
    </source>
</evidence>
<evidence type="ECO:0000313" key="2">
    <source>
        <dbReference type="Proteomes" id="UP001164776"/>
    </source>
</evidence>
<protein>
    <submittedName>
        <fullName evidence="1">Uncharacterized protein</fullName>
    </submittedName>
</protein>
<dbReference type="EMBL" id="MU630072">
    <property type="protein sequence ID" value="KAJ1254436.1"/>
    <property type="molecule type" value="Genomic_DNA"/>
</dbReference>
<gene>
    <name evidence="1" type="ORF">BS78_K063100</name>
</gene>
<comment type="caution">
    <text evidence="1">The sequence shown here is derived from an EMBL/GenBank/DDBJ whole genome shotgun (WGS) entry which is preliminary data.</text>
</comment>
<keyword evidence="2" id="KW-1185">Reference proteome</keyword>
<name>A0A9W7X8M7_9POAL</name>
<reference evidence="1 2" key="1">
    <citation type="submission" date="2022-10" db="EMBL/GenBank/DDBJ databases">
        <title>WGS assembly of Paspalum vaginatum 540-79.</title>
        <authorList>
            <person name="Sun G."/>
            <person name="Wase N."/>
            <person name="Shu S."/>
            <person name="Jenkins J."/>
            <person name="Zhou B."/>
            <person name="Torres-Rodriguez J."/>
            <person name="Chen C."/>
            <person name="Sandor L."/>
            <person name="Plott C."/>
            <person name="Yoshinga Y."/>
            <person name="Daum C."/>
            <person name="Qi P."/>
            <person name="Barry K."/>
            <person name="Lipzen A."/>
            <person name="Berry L."/>
            <person name="Pedersen C."/>
            <person name="Gottilla T."/>
            <person name="Foltz A."/>
            <person name="Yu H."/>
            <person name="O'Malley R."/>
            <person name="Zhang C."/>
            <person name="Devos K."/>
            <person name="Sigmon B."/>
            <person name="Yu B."/>
            <person name="Obata T."/>
            <person name="Schmutz J."/>
            <person name="Schnable J."/>
        </authorList>
    </citation>
    <scope>NUCLEOTIDE SEQUENCE [LARGE SCALE GENOMIC DNA]</scope>
    <source>
        <strain evidence="2">cv. 540-79</strain>
    </source>
</reference>
<sequence>MLNYTSNPDNHTSAAWGFLAGSNRDDDDRHGPFVRWRTTTQVRCPRMQTPGQAVQERCGVHALSAAAHRNRRPAILLACSNRGQKRRRRLLIHCSLYQNGEHYRHTPGGRT</sequence>
<proteinExistence type="predicted"/>
<dbReference type="AlphaFoldDB" id="A0A9W7X8M7"/>